<reference evidence="1 2" key="1">
    <citation type="submission" date="2018-06" db="EMBL/GenBank/DDBJ databases">
        <title>Genome conservation of Clostridium tetani.</title>
        <authorList>
            <person name="Bruggemann H."/>
            <person name="Popoff M.R."/>
        </authorList>
    </citation>
    <scope>NUCLEOTIDE SEQUENCE [LARGE SCALE GENOMIC DNA]</scope>
    <source>
        <strain evidence="1 2">2017.061</strain>
    </source>
</reference>
<dbReference type="Proteomes" id="UP000290921">
    <property type="component" value="Unassembled WGS sequence"/>
</dbReference>
<dbReference type="PANTHER" id="PTHR47197">
    <property type="entry name" value="PROTEIN NIRF"/>
    <property type="match status" value="1"/>
</dbReference>
<dbReference type="InterPro" id="IPR011048">
    <property type="entry name" value="Haem_d1_sf"/>
</dbReference>
<accession>A0A4Q0VBR7</accession>
<comment type="caution">
    <text evidence="1">The sequence shown here is derived from an EMBL/GenBank/DDBJ whole genome shotgun (WGS) entry which is preliminary data.</text>
</comment>
<dbReference type="AlphaFoldDB" id="A0A4Q0VBR7"/>
<dbReference type="InterPro" id="IPR051200">
    <property type="entry name" value="Host-pathogen_enzymatic-act"/>
</dbReference>
<proteinExistence type="predicted"/>
<evidence type="ECO:0000313" key="2">
    <source>
        <dbReference type="Proteomes" id="UP000290921"/>
    </source>
</evidence>
<name>A0A4Q0VBR7_CLOTA</name>
<dbReference type="EMBL" id="QMAP01000005">
    <property type="protein sequence ID" value="RXI48977.1"/>
    <property type="molecule type" value="Genomic_DNA"/>
</dbReference>
<dbReference type="InterPro" id="IPR015943">
    <property type="entry name" value="WD40/YVTN_repeat-like_dom_sf"/>
</dbReference>
<sequence>MTYYISEEGFTMKHLFICNTSSDYISKVNLEKFKEERKIDLSSSNYRRIGPHGICKYRDKLITANSYGNGISIVDIKENREVNDYFIGMHCNDVITHKDNAYIICGESNNVVMFDLIKNGLLEEIPCGNLPHSIVINKEKELLLISNMENDSLTLIDLNNKNSENIRVGAYPTKSMFSFDGNYIFACESNLGCDAKGSVAIISLKTLKILHRIKVGNSPIDMYYDGRYCYVSNFGDGTISIVDMSYYEEVERLIVGGMPRGIVKLNKKIYVGDNYNNLLIEYNIKENIKSTIPIGGEPTGMVLI</sequence>
<organism evidence="1 2">
    <name type="scientific">Clostridium tetani</name>
    <dbReference type="NCBI Taxonomy" id="1513"/>
    <lineage>
        <taxon>Bacteria</taxon>
        <taxon>Bacillati</taxon>
        <taxon>Bacillota</taxon>
        <taxon>Clostridia</taxon>
        <taxon>Eubacteriales</taxon>
        <taxon>Clostridiaceae</taxon>
        <taxon>Clostridium</taxon>
    </lineage>
</organism>
<dbReference type="PANTHER" id="PTHR47197:SF3">
    <property type="entry name" value="DIHYDRO-HEME D1 DEHYDROGENASE"/>
    <property type="match status" value="1"/>
</dbReference>
<dbReference type="SUPFAM" id="SSF51004">
    <property type="entry name" value="C-terminal (heme d1) domain of cytochrome cd1-nitrite reductase"/>
    <property type="match status" value="1"/>
</dbReference>
<protein>
    <submittedName>
        <fullName evidence="1">YncE family protein</fullName>
    </submittedName>
</protein>
<dbReference type="Gene3D" id="2.130.10.10">
    <property type="entry name" value="YVTN repeat-like/Quinoprotein amine dehydrogenase"/>
    <property type="match status" value="1"/>
</dbReference>
<evidence type="ECO:0000313" key="1">
    <source>
        <dbReference type="EMBL" id="RXI48977.1"/>
    </source>
</evidence>
<gene>
    <name evidence="1" type="ORF">DP130_06070</name>
</gene>